<sequence>MYTGTQLWSSIKPTGKWCYAGTTYPELTYLGQRRMKKAFGQKVCPREYRVVELVLKRFLPPNTDHMGKWTPNYEGPYVVERIFSEGALMLTTTDGEDCPSPINSDAVTGTGCQVMNPHPQAVDKVSPQQSMFPNRVDSIQTVYPHLRTISKFISPAKVVSYDISPGSVFPTDSPHRASPNQVSIVDTPPARSTFQAANLFLVDHWSRQTDHSPQSIQGLIQRSVPYRSLLPQADFFLHHA</sequence>
<comment type="caution">
    <text evidence="1">The sequence shown here is derived from an EMBL/GenBank/DDBJ whole genome shotgun (WGS) entry which is preliminary data.</text>
</comment>
<name>A0A9D4VT49_PEA</name>
<gene>
    <name evidence="1" type="ORF">KIW84_074753</name>
</gene>
<evidence type="ECO:0000313" key="1">
    <source>
        <dbReference type="EMBL" id="KAI5389217.1"/>
    </source>
</evidence>
<dbReference type="Gramene" id="Psat07G0475300-T1">
    <property type="protein sequence ID" value="KAI5389217.1"/>
    <property type="gene ID" value="KIW84_074753"/>
</dbReference>
<keyword evidence="2" id="KW-1185">Reference proteome</keyword>
<protein>
    <submittedName>
        <fullName evidence="1">Uncharacterized protein</fullName>
    </submittedName>
</protein>
<dbReference type="Proteomes" id="UP001058974">
    <property type="component" value="Chromosome 7"/>
</dbReference>
<reference evidence="1 2" key="1">
    <citation type="journal article" date="2022" name="Nat. Genet.">
        <title>Improved pea reference genome and pan-genome highlight genomic features and evolutionary characteristics.</title>
        <authorList>
            <person name="Yang T."/>
            <person name="Liu R."/>
            <person name="Luo Y."/>
            <person name="Hu S."/>
            <person name="Wang D."/>
            <person name="Wang C."/>
            <person name="Pandey M.K."/>
            <person name="Ge S."/>
            <person name="Xu Q."/>
            <person name="Li N."/>
            <person name="Li G."/>
            <person name="Huang Y."/>
            <person name="Saxena R.K."/>
            <person name="Ji Y."/>
            <person name="Li M."/>
            <person name="Yan X."/>
            <person name="He Y."/>
            <person name="Liu Y."/>
            <person name="Wang X."/>
            <person name="Xiang C."/>
            <person name="Varshney R.K."/>
            <person name="Ding H."/>
            <person name="Gao S."/>
            <person name="Zong X."/>
        </authorList>
    </citation>
    <scope>NUCLEOTIDE SEQUENCE [LARGE SCALE GENOMIC DNA]</scope>
    <source>
        <strain evidence="1 2">cv. Zhongwan 6</strain>
    </source>
</reference>
<dbReference type="AlphaFoldDB" id="A0A9D4VT49"/>
<proteinExistence type="predicted"/>
<evidence type="ECO:0000313" key="2">
    <source>
        <dbReference type="Proteomes" id="UP001058974"/>
    </source>
</evidence>
<dbReference type="EMBL" id="JAMSHJ010000007">
    <property type="protein sequence ID" value="KAI5389217.1"/>
    <property type="molecule type" value="Genomic_DNA"/>
</dbReference>
<organism evidence="1 2">
    <name type="scientific">Pisum sativum</name>
    <name type="common">Garden pea</name>
    <name type="synonym">Lathyrus oleraceus</name>
    <dbReference type="NCBI Taxonomy" id="3888"/>
    <lineage>
        <taxon>Eukaryota</taxon>
        <taxon>Viridiplantae</taxon>
        <taxon>Streptophyta</taxon>
        <taxon>Embryophyta</taxon>
        <taxon>Tracheophyta</taxon>
        <taxon>Spermatophyta</taxon>
        <taxon>Magnoliopsida</taxon>
        <taxon>eudicotyledons</taxon>
        <taxon>Gunneridae</taxon>
        <taxon>Pentapetalae</taxon>
        <taxon>rosids</taxon>
        <taxon>fabids</taxon>
        <taxon>Fabales</taxon>
        <taxon>Fabaceae</taxon>
        <taxon>Papilionoideae</taxon>
        <taxon>50 kb inversion clade</taxon>
        <taxon>NPAAA clade</taxon>
        <taxon>Hologalegina</taxon>
        <taxon>IRL clade</taxon>
        <taxon>Fabeae</taxon>
        <taxon>Lathyrus</taxon>
    </lineage>
</organism>
<accession>A0A9D4VT49</accession>